<evidence type="ECO:0000259" key="1">
    <source>
        <dbReference type="Pfam" id="PF07859"/>
    </source>
</evidence>
<name>A0A2S7D0I3_9XANT</name>
<dbReference type="Pfam" id="PF07859">
    <property type="entry name" value="Abhydrolase_3"/>
    <property type="match status" value="1"/>
</dbReference>
<comment type="caution">
    <text evidence="2">The sequence shown here is derived from an EMBL/GenBank/DDBJ whole genome shotgun (WGS) entry which is preliminary data.</text>
</comment>
<dbReference type="Proteomes" id="UP000239561">
    <property type="component" value="Unassembled WGS sequence"/>
</dbReference>
<evidence type="ECO:0000313" key="2">
    <source>
        <dbReference type="EMBL" id="PPU67353.1"/>
    </source>
</evidence>
<protein>
    <submittedName>
        <fullName evidence="2">Lipase</fullName>
    </submittedName>
</protein>
<sequence length="68" mass="7175">MVATRHNAQVADAIAFTRGALEYAEQKHVSTGLPTPDVTVAGHSLGGNLAQVTAHHFKLKGQTFDAYG</sequence>
<dbReference type="AlphaFoldDB" id="A0A2S7D0I3"/>
<feature type="domain" description="Alpha/beta hydrolase fold-3" evidence="1">
    <location>
        <begin position="6"/>
        <end position="61"/>
    </location>
</feature>
<dbReference type="EMBL" id="MDED01000172">
    <property type="protein sequence ID" value="PPU67353.1"/>
    <property type="molecule type" value="Genomic_DNA"/>
</dbReference>
<organism evidence="2 3">
    <name type="scientific">Xanthomonas cucurbitae</name>
    <dbReference type="NCBI Taxonomy" id="56453"/>
    <lineage>
        <taxon>Bacteria</taxon>
        <taxon>Pseudomonadati</taxon>
        <taxon>Pseudomonadota</taxon>
        <taxon>Gammaproteobacteria</taxon>
        <taxon>Lysobacterales</taxon>
        <taxon>Lysobacteraceae</taxon>
        <taxon>Xanthomonas</taxon>
    </lineage>
</organism>
<evidence type="ECO:0000313" key="3">
    <source>
        <dbReference type="Proteomes" id="UP000239561"/>
    </source>
</evidence>
<dbReference type="SUPFAM" id="SSF53474">
    <property type="entry name" value="alpha/beta-Hydrolases"/>
    <property type="match status" value="1"/>
</dbReference>
<reference evidence="2 3" key="1">
    <citation type="submission" date="2016-08" db="EMBL/GenBank/DDBJ databases">
        <authorList>
            <person name="Seilhamer J.J."/>
        </authorList>
    </citation>
    <scope>NUCLEOTIDE SEQUENCE [LARGE SCALE GENOMIC DNA]</scope>
    <source>
        <strain evidence="2 3">CFBP2542</strain>
    </source>
</reference>
<feature type="non-terminal residue" evidence="2">
    <location>
        <position position="68"/>
    </location>
</feature>
<dbReference type="InterPro" id="IPR013094">
    <property type="entry name" value="AB_hydrolase_3"/>
</dbReference>
<dbReference type="Gene3D" id="3.40.50.1820">
    <property type="entry name" value="alpha/beta hydrolase"/>
    <property type="match status" value="1"/>
</dbReference>
<proteinExistence type="predicted"/>
<dbReference type="InterPro" id="IPR029058">
    <property type="entry name" value="AB_hydrolase_fold"/>
</dbReference>
<gene>
    <name evidence="2" type="ORF">XcuCFBP2542_19190</name>
</gene>
<accession>A0A2S7D0I3</accession>
<dbReference type="GO" id="GO:0016787">
    <property type="term" value="F:hydrolase activity"/>
    <property type="evidence" value="ECO:0007669"/>
    <property type="project" value="InterPro"/>
</dbReference>